<feature type="chain" id="PRO_5004506525" evidence="3">
    <location>
        <begin position="22"/>
        <end position="703"/>
    </location>
</feature>
<keyword evidence="3" id="KW-0732">Signal</keyword>
<feature type="compositionally biased region" description="Pro residues" evidence="1">
    <location>
        <begin position="678"/>
        <end position="687"/>
    </location>
</feature>
<sequence>MPLALGRLVLITLGCFGPLRGTICAADATPAQPGQSQIYNKSISWDSPLDSDTNALPVSFPDGFALTEATNSRPPQIGFRRPQFELQKRDGTCLANGTNFCFGDANSYCSSCGTCCSSSSNGNSKWCCPSDGICCGSSCCASGQTCSNGQCYLPVETVTSTSLVVTTATQVATKMVTVVLQVIENSITNSFVTITNTNAETQTNWQYVTVTSVVKRAEPTDKAVEDGVSYASGAAMAGTAPVLETASRTAAEALSAPTLSNELIRELIKRQQAEDSMNTMAASKSTTVVQTVITTTAIVSSTALTTTTVQTTSMVISTSVQTITTVLNAKTTVSSTSTLTYTPRTPVTRTLTEVATIPFSASLSPTASAASTSPAALQTGSPPAEVKKGLATGAIAGIAVGVSVFALAAGLLALFCLRRHRSNKKVRQSITEDYAYLGTGRSDSTGGPGVNGTSSQGPVMQQAIRYSGLPHPNAVAVAGGRPITRQVTMQSDDHGLPPSPNFTRMPTKRSARSSTSAASASSPTSATSQSLPFGSENLQQSLGVAHSGSNGRKSHIRSGSAHTNLTAASSTVVGGSARNSVQSTPGMAKVTLAATSGQPHKRTSSSGAGSGVTVETLTEPAHGDSEDSYDHAHRGTLSSSFAPPPPPRAAERPSTAPDPPSPYLEPRLGPLRIVNTPATPPTVPSIPEPDDLDLDTPVLPRSQ</sequence>
<dbReference type="HOGENOM" id="CLU_392363_0_0_1"/>
<dbReference type="Proteomes" id="UP000016923">
    <property type="component" value="Unassembled WGS sequence"/>
</dbReference>
<feature type="region of interest" description="Disordered" evidence="1">
    <location>
        <begin position="437"/>
        <end position="457"/>
    </location>
</feature>
<feature type="compositionally biased region" description="Basic and acidic residues" evidence="1">
    <location>
        <begin position="621"/>
        <end position="633"/>
    </location>
</feature>
<keyword evidence="2" id="KW-0472">Membrane</keyword>
<evidence type="ECO:0000256" key="2">
    <source>
        <dbReference type="SAM" id="Phobius"/>
    </source>
</evidence>
<feature type="transmembrane region" description="Helical" evidence="2">
    <location>
        <begin position="394"/>
        <end position="417"/>
    </location>
</feature>
<organism evidence="4 5">
    <name type="scientific">Ophiostoma piceae (strain UAMH 11346)</name>
    <name type="common">Sap stain fungus</name>
    <dbReference type="NCBI Taxonomy" id="1262450"/>
    <lineage>
        <taxon>Eukaryota</taxon>
        <taxon>Fungi</taxon>
        <taxon>Dikarya</taxon>
        <taxon>Ascomycota</taxon>
        <taxon>Pezizomycotina</taxon>
        <taxon>Sordariomycetes</taxon>
        <taxon>Sordariomycetidae</taxon>
        <taxon>Ophiostomatales</taxon>
        <taxon>Ophiostomataceae</taxon>
        <taxon>Ophiostoma</taxon>
    </lineage>
</organism>
<feature type="region of interest" description="Disordered" evidence="1">
    <location>
        <begin position="489"/>
        <end position="703"/>
    </location>
</feature>
<proteinExistence type="predicted"/>
<feature type="compositionally biased region" description="Polar residues" evidence="1">
    <location>
        <begin position="560"/>
        <end position="585"/>
    </location>
</feature>
<name>S3BU10_OPHP1</name>
<protein>
    <submittedName>
        <fullName evidence="4">Uncharacterized protein</fullName>
    </submittedName>
</protein>
<evidence type="ECO:0000313" key="5">
    <source>
        <dbReference type="Proteomes" id="UP000016923"/>
    </source>
</evidence>
<dbReference type="STRING" id="1262450.S3BU10"/>
<reference evidence="4 5" key="1">
    <citation type="journal article" date="2013" name="BMC Genomics">
        <title>The genome and transcriptome of the pine saprophyte Ophiostoma piceae, and a comparison with the bark beetle-associated pine pathogen Grosmannia clavigera.</title>
        <authorList>
            <person name="Haridas S."/>
            <person name="Wang Y."/>
            <person name="Lim L."/>
            <person name="Massoumi Alamouti S."/>
            <person name="Jackman S."/>
            <person name="Docking R."/>
            <person name="Robertson G."/>
            <person name="Birol I."/>
            <person name="Bohlmann J."/>
            <person name="Breuil C."/>
        </authorList>
    </citation>
    <scope>NUCLEOTIDE SEQUENCE [LARGE SCALE GENOMIC DNA]</scope>
    <source>
        <strain evidence="4 5">UAMH 11346</strain>
    </source>
</reference>
<dbReference type="OrthoDB" id="4589222at2759"/>
<feature type="signal peptide" evidence="3">
    <location>
        <begin position="1"/>
        <end position="21"/>
    </location>
</feature>
<feature type="compositionally biased region" description="Polar residues" evidence="1">
    <location>
        <begin position="441"/>
        <end position="457"/>
    </location>
</feature>
<feature type="compositionally biased region" description="Polar residues" evidence="1">
    <location>
        <begin position="536"/>
        <end position="551"/>
    </location>
</feature>
<keyword evidence="5" id="KW-1185">Reference proteome</keyword>
<feature type="compositionally biased region" description="Low complexity" evidence="1">
    <location>
        <begin position="512"/>
        <end position="530"/>
    </location>
</feature>
<evidence type="ECO:0000256" key="1">
    <source>
        <dbReference type="SAM" id="MobiDB-lite"/>
    </source>
</evidence>
<evidence type="ECO:0000313" key="4">
    <source>
        <dbReference type="EMBL" id="EPE04714.1"/>
    </source>
</evidence>
<dbReference type="EMBL" id="KE148159">
    <property type="protein sequence ID" value="EPE04714.1"/>
    <property type="molecule type" value="Genomic_DNA"/>
</dbReference>
<keyword evidence="2" id="KW-1133">Transmembrane helix</keyword>
<accession>S3BU10</accession>
<dbReference type="VEuPathDB" id="FungiDB:F503_06263"/>
<keyword evidence="2" id="KW-0812">Transmembrane</keyword>
<dbReference type="eggNOG" id="ENOG502S2Z9">
    <property type="taxonomic scope" value="Eukaryota"/>
</dbReference>
<evidence type="ECO:0000256" key="3">
    <source>
        <dbReference type="SAM" id="SignalP"/>
    </source>
</evidence>
<gene>
    <name evidence="4" type="ORF">F503_06263</name>
</gene>
<dbReference type="AlphaFoldDB" id="S3BU10"/>